<accession>A0A258CWZ2</accession>
<dbReference type="InterPro" id="IPR037401">
    <property type="entry name" value="SnoaL-like"/>
</dbReference>
<reference evidence="2 3" key="1">
    <citation type="submission" date="2017-03" db="EMBL/GenBank/DDBJ databases">
        <title>Lifting the veil on microbial sulfur biogeochemistry in mining wastewaters.</title>
        <authorList>
            <person name="Kantor R.S."/>
            <person name="Colenbrander Nelson T."/>
            <person name="Marshall S."/>
            <person name="Bennett D."/>
            <person name="Apte S."/>
            <person name="Camacho D."/>
            <person name="Thomas B.C."/>
            <person name="Warren L.A."/>
            <person name="Banfield J.F."/>
        </authorList>
    </citation>
    <scope>NUCLEOTIDE SEQUENCE [LARGE SCALE GENOMIC DNA]</scope>
    <source>
        <strain evidence="2">32-67-7</strain>
    </source>
</reference>
<protein>
    <submittedName>
        <fullName evidence="2">Polyketide cyclase</fullName>
    </submittedName>
</protein>
<dbReference type="AlphaFoldDB" id="A0A258CWZ2"/>
<dbReference type="Pfam" id="PF12680">
    <property type="entry name" value="SnoaL_2"/>
    <property type="match status" value="1"/>
</dbReference>
<dbReference type="Proteomes" id="UP000215616">
    <property type="component" value="Unassembled WGS sequence"/>
</dbReference>
<dbReference type="SUPFAM" id="SSF54427">
    <property type="entry name" value="NTF2-like"/>
    <property type="match status" value="1"/>
</dbReference>
<evidence type="ECO:0000313" key="3">
    <source>
        <dbReference type="Proteomes" id="UP000215616"/>
    </source>
</evidence>
<evidence type="ECO:0000313" key="2">
    <source>
        <dbReference type="EMBL" id="OYW99873.1"/>
    </source>
</evidence>
<dbReference type="EMBL" id="NCDQ01000359">
    <property type="protein sequence ID" value="OYW99873.1"/>
    <property type="molecule type" value="Genomic_DNA"/>
</dbReference>
<gene>
    <name evidence="2" type="ORF">B7Z12_17265</name>
</gene>
<comment type="caution">
    <text evidence="2">The sequence shown here is derived from an EMBL/GenBank/DDBJ whole genome shotgun (WGS) entry which is preliminary data.</text>
</comment>
<organism evidence="2 3">
    <name type="scientific">Caulobacter vibrioides</name>
    <name type="common">Caulobacter crescentus</name>
    <dbReference type="NCBI Taxonomy" id="155892"/>
    <lineage>
        <taxon>Bacteria</taxon>
        <taxon>Pseudomonadati</taxon>
        <taxon>Pseudomonadota</taxon>
        <taxon>Alphaproteobacteria</taxon>
        <taxon>Caulobacterales</taxon>
        <taxon>Caulobacteraceae</taxon>
        <taxon>Caulobacter</taxon>
    </lineage>
</organism>
<name>A0A258CWZ2_CAUVI</name>
<dbReference type="InterPro" id="IPR032710">
    <property type="entry name" value="NTF2-like_dom_sf"/>
</dbReference>
<feature type="domain" description="SnoaL-like" evidence="1">
    <location>
        <begin position="10"/>
        <end position="98"/>
    </location>
</feature>
<sequence length="109" mass="12141">MSIELPDPISRYFETDKTQAADAVAQCFTGSAVVRDERKTYAGRDAIRAWKEQSSRTYSYVVEPLSFTQADGRLIVTARLTGDFPGSPTTLRYAFVLEDDQIADLEIAP</sequence>
<dbReference type="Gene3D" id="3.10.450.50">
    <property type="match status" value="1"/>
</dbReference>
<proteinExistence type="predicted"/>
<evidence type="ECO:0000259" key="1">
    <source>
        <dbReference type="Pfam" id="PF12680"/>
    </source>
</evidence>